<dbReference type="AlphaFoldDB" id="A0AA35JSQ0"/>
<accession>A0AA35JSQ0</accession>
<feature type="compositionally biased region" description="Polar residues" evidence="1">
    <location>
        <begin position="171"/>
        <end position="182"/>
    </location>
</feature>
<gene>
    <name evidence="2" type="ORF">PODLI_1B009113</name>
</gene>
<evidence type="ECO:0000313" key="3">
    <source>
        <dbReference type="Proteomes" id="UP001178461"/>
    </source>
</evidence>
<protein>
    <submittedName>
        <fullName evidence="2">Uncharacterized protein</fullName>
    </submittedName>
</protein>
<proteinExistence type="predicted"/>
<sequence>MDVAKSPDNMEGLRHRFMQKCTVESGTRPASDTNLKDIIYMPTDGLLEKTGDLTHQSMADVQRRRRNCTKGAFSMICTTGSMKLRKRSAAFLHKPTDSGGRFWEELSIHPDFNANLPSDRRPQAAHAPTMHLIGSGGEASEPFPMPARWIPPSTRRHDDIDMEPSIDAQRANRSLSTGTATNLPGIIPRGSELPKDSEAEVQGLVPDLTLLMDVEPSEAVGLSPTSPVAPLPQPLDGDIVMLDETVVRKSKDIPILERVGETLRQKKLRTPHT</sequence>
<dbReference type="Proteomes" id="UP001178461">
    <property type="component" value="Chromosome 1"/>
</dbReference>
<organism evidence="2 3">
    <name type="scientific">Podarcis lilfordi</name>
    <name type="common">Lilford's wall lizard</name>
    <dbReference type="NCBI Taxonomy" id="74358"/>
    <lineage>
        <taxon>Eukaryota</taxon>
        <taxon>Metazoa</taxon>
        <taxon>Chordata</taxon>
        <taxon>Craniata</taxon>
        <taxon>Vertebrata</taxon>
        <taxon>Euteleostomi</taxon>
        <taxon>Lepidosauria</taxon>
        <taxon>Squamata</taxon>
        <taxon>Bifurcata</taxon>
        <taxon>Unidentata</taxon>
        <taxon>Episquamata</taxon>
        <taxon>Laterata</taxon>
        <taxon>Lacertibaenia</taxon>
        <taxon>Lacertidae</taxon>
        <taxon>Podarcis</taxon>
    </lineage>
</organism>
<evidence type="ECO:0000256" key="1">
    <source>
        <dbReference type="SAM" id="MobiDB-lite"/>
    </source>
</evidence>
<reference evidence="2" key="1">
    <citation type="submission" date="2022-12" db="EMBL/GenBank/DDBJ databases">
        <authorList>
            <person name="Alioto T."/>
            <person name="Alioto T."/>
            <person name="Gomez Garrido J."/>
        </authorList>
    </citation>
    <scope>NUCLEOTIDE SEQUENCE</scope>
</reference>
<dbReference type="EMBL" id="OX395126">
    <property type="protein sequence ID" value="CAI5764569.1"/>
    <property type="molecule type" value="Genomic_DNA"/>
</dbReference>
<evidence type="ECO:0000313" key="2">
    <source>
        <dbReference type="EMBL" id="CAI5764569.1"/>
    </source>
</evidence>
<keyword evidence="3" id="KW-1185">Reference proteome</keyword>
<name>A0AA35JSQ0_9SAUR</name>
<feature type="region of interest" description="Disordered" evidence="1">
    <location>
        <begin position="171"/>
        <end position="195"/>
    </location>
</feature>